<evidence type="ECO:0000256" key="1">
    <source>
        <dbReference type="SAM" id="Phobius"/>
    </source>
</evidence>
<dbReference type="AlphaFoldDB" id="A0A7D5L379"/>
<sequence length="46" mass="4678">MTVSRELAPALLGGGQFVSAGIIAAVVVSLALVVGFFVFLAFNPVQ</sequence>
<keyword evidence="1" id="KW-0472">Membrane</keyword>
<keyword evidence="1" id="KW-1133">Transmembrane helix</keyword>
<evidence type="ECO:0000313" key="2">
    <source>
        <dbReference type="EMBL" id="QLG48025.1"/>
    </source>
</evidence>
<proteinExistence type="predicted"/>
<organism evidence="2 3">
    <name type="scientific">Natrinema halophilum</name>
    <dbReference type="NCBI Taxonomy" id="1699371"/>
    <lineage>
        <taxon>Archaea</taxon>
        <taxon>Methanobacteriati</taxon>
        <taxon>Methanobacteriota</taxon>
        <taxon>Stenosarchaea group</taxon>
        <taxon>Halobacteria</taxon>
        <taxon>Halobacteriales</taxon>
        <taxon>Natrialbaceae</taxon>
        <taxon>Natrinema</taxon>
    </lineage>
</organism>
<keyword evidence="1" id="KW-0812">Transmembrane</keyword>
<evidence type="ECO:0000313" key="3">
    <source>
        <dbReference type="Proteomes" id="UP000509241"/>
    </source>
</evidence>
<dbReference type="KEGG" id="haly:HYG82_03785"/>
<dbReference type="GeneID" id="56032382"/>
<dbReference type="Proteomes" id="UP000509241">
    <property type="component" value="Chromosome"/>
</dbReference>
<keyword evidence="3" id="KW-1185">Reference proteome</keyword>
<gene>
    <name evidence="2" type="ORF">HYG82_03785</name>
</gene>
<dbReference type="RefSeq" id="WP_179259767.1">
    <property type="nucleotide sequence ID" value="NZ_CP058601.1"/>
</dbReference>
<accession>A0A7D5L379</accession>
<protein>
    <submittedName>
        <fullName evidence="2">Uncharacterized protein</fullName>
    </submittedName>
</protein>
<reference evidence="2 3" key="1">
    <citation type="submission" date="2020-07" db="EMBL/GenBank/DDBJ databases">
        <authorList>
            <person name="Cui H."/>
        </authorList>
    </citation>
    <scope>NUCLEOTIDE SEQUENCE [LARGE SCALE GENOMIC DNA]</scope>
    <source>
        <strain evidence="2 3">YPL8</strain>
    </source>
</reference>
<dbReference type="EMBL" id="CP058601">
    <property type="protein sequence ID" value="QLG48025.1"/>
    <property type="molecule type" value="Genomic_DNA"/>
</dbReference>
<name>A0A7D5L379_9EURY</name>
<feature type="transmembrane region" description="Helical" evidence="1">
    <location>
        <begin position="20"/>
        <end position="42"/>
    </location>
</feature>